<evidence type="ECO:0000313" key="2">
    <source>
        <dbReference type="EMBL" id="UTT61616.1"/>
    </source>
</evidence>
<dbReference type="InterPro" id="IPR050712">
    <property type="entry name" value="NAD(P)H-dep_reductase"/>
</dbReference>
<sequence>MTRIMIIIGSVRPGRIGLPIAHWVRDRVAAAGHEVDLVDLAVLNLPFMDEPEHPAKRAYTKPHTIAWSARVEQADAVLLVSPEYNHSYSPALKNALDFLALEWQGKPVGVVSYGGASGGLRGAAALDAVLTTIGLVRVPVDVAINGPHAQLVDGTFAADAKNDATLAKLLDGLDRYAEALRPLRS</sequence>
<proteinExistence type="predicted"/>
<accession>A0ABY5FTY9</accession>
<dbReference type="InterPro" id="IPR005025">
    <property type="entry name" value="FMN_Rdtase-like_dom"/>
</dbReference>
<protein>
    <submittedName>
        <fullName evidence="2">NAD(P)H-dependent oxidoreductase</fullName>
    </submittedName>
</protein>
<dbReference type="PANTHER" id="PTHR30543">
    <property type="entry name" value="CHROMATE REDUCTASE"/>
    <property type="match status" value="1"/>
</dbReference>
<name>A0ABY5FTY9_9MICO</name>
<reference evidence="2" key="1">
    <citation type="submission" date="2022-07" db="EMBL/GenBank/DDBJ databases">
        <title>Taxonomic analysis of Microcella humidisoli nov. sp., isolated from riverside soil.</title>
        <authorList>
            <person name="Molina K.M."/>
            <person name="Kim S.B."/>
        </authorList>
    </citation>
    <scope>NUCLEOTIDE SEQUENCE</scope>
    <source>
        <strain evidence="2">MMS21-STM10</strain>
    </source>
</reference>
<dbReference type="Pfam" id="PF03358">
    <property type="entry name" value="FMN_red"/>
    <property type="match status" value="1"/>
</dbReference>
<feature type="domain" description="NADPH-dependent FMN reductase-like" evidence="1">
    <location>
        <begin position="2"/>
        <end position="145"/>
    </location>
</feature>
<dbReference type="SUPFAM" id="SSF52218">
    <property type="entry name" value="Flavoproteins"/>
    <property type="match status" value="1"/>
</dbReference>
<evidence type="ECO:0000313" key="3">
    <source>
        <dbReference type="Proteomes" id="UP001060039"/>
    </source>
</evidence>
<organism evidence="2 3">
    <name type="scientific">Microcella humidisoli</name>
    <dbReference type="NCBI Taxonomy" id="2963406"/>
    <lineage>
        <taxon>Bacteria</taxon>
        <taxon>Bacillati</taxon>
        <taxon>Actinomycetota</taxon>
        <taxon>Actinomycetes</taxon>
        <taxon>Micrococcales</taxon>
        <taxon>Microbacteriaceae</taxon>
        <taxon>Microcella</taxon>
    </lineage>
</organism>
<dbReference type="EMBL" id="CP101497">
    <property type="protein sequence ID" value="UTT61616.1"/>
    <property type="molecule type" value="Genomic_DNA"/>
</dbReference>
<keyword evidence="3" id="KW-1185">Reference proteome</keyword>
<dbReference type="Gene3D" id="3.40.50.360">
    <property type="match status" value="1"/>
</dbReference>
<dbReference type="Proteomes" id="UP001060039">
    <property type="component" value="Chromosome"/>
</dbReference>
<dbReference type="PANTHER" id="PTHR30543:SF21">
    <property type="entry name" value="NAD(P)H-DEPENDENT FMN REDUCTASE LOT6"/>
    <property type="match status" value="1"/>
</dbReference>
<evidence type="ECO:0000259" key="1">
    <source>
        <dbReference type="Pfam" id="PF03358"/>
    </source>
</evidence>
<dbReference type="InterPro" id="IPR029039">
    <property type="entry name" value="Flavoprotein-like_sf"/>
</dbReference>
<gene>
    <name evidence="2" type="ORF">NNL39_07950</name>
</gene>
<dbReference type="RefSeq" id="WP_255158659.1">
    <property type="nucleotide sequence ID" value="NZ_CP101497.1"/>
</dbReference>